<reference evidence="6 7" key="1">
    <citation type="journal article" date="2019" name="Int. J. Syst. Evol. Microbiol.">
        <title>The Global Catalogue of Microorganisms (GCM) 10K type strain sequencing project: providing services to taxonomists for standard genome sequencing and annotation.</title>
        <authorList>
            <consortium name="The Broad Institute Genomics Platform"/>
            <consortium name="The Broad Institute Genome Sequencing Center for Infectious Disease"/>
            <person name="Wu L."/>
            <person name="Ma J."/>
        </authorList>
    </citation>
    <scope>NUCLEOTIDE SEQUENCE [LARGE SCALE GENOMIC DNA]</scope>
    <source>
        <strain evidence="6 7">CGMCC 1.12121</strain>
    </source>
</reference>
<proteinExistence type="predicted"/>
<dbReference type="Pfam" id="PF01614">
    <property type="entry name" value="IclR_C"/>
    <property type="match status" value="1"/>
</dbReference>
<evidence type="ECO:0000256" key="2">
    <source>
        <dbReference type="ARBA" id="ARBA00023125"/>
    </source>
</evidence>
<name>A0ABD6CSW3_9EURY</name>
<dbReference type="PANTHER" id="PTHR30136:SF35">
    <property type="entry name" value="HTH-TYPE TRANSCRIPTIONAL REGULATOR RV1719"/>
    <property type="match status" value="1"/>
</dbReference>
<dbReference type="InterPro" id="IPR029016">
    <property type="entry name" value="GAF-like_dom_sf"/>
</dbReference>
<dbReference type="PANTHER" id="PTHR30136">
    <property type="entry name" value="HELIX-TURN-HELIX TRANSCRIPTIONAL REGULATOR, ICLR FAMILY"/>
    <property type="match status" value="1"/>
</dbReference>
<evidence type="ECO:0000313" key="7">
    <source>
        <dbReference type="Proteomes" id="UP001597085"/>
    </source>
</evidence>
<dbReference type="GO" id="GO:0006355">
    <property type="term" value="P:regulation of DNA-templated transcription"/>
    <property type="evidence" value="ECO:0007669"/>
    <property type="project" value="UniProtKB-ARBA"/>
</dbReference>
<dbReference type="Gene3D" id="1.10.10.10">
    <property type="entry name" value="Winged helix-like DNA-binding domain superfamily/Winged helix DNA-binding domain"/>
    <property type="match status" value="1"/>
</dbReference>
<dbReference type="AlphaFoldDB" id="A0ABD6CSW3"/>
<dbReference type="InterPro" id="IPR036390">
    <property type="entry name" value="WH_DNA-bd_sf"/>
</dbReference>
<dbReference type="InterPro" id="IPR036388">
    <property type="entry name" value="WH-like_DNA-bd_sf"/>
</dbReference>
<dbReference type="InterPro" id="IPR014757">
    <property type="entry name" value="Tscrpt_reg_IclR_C"/>
</dbReference>
<keyword evidence="2" id="KW-0238">DNA-binding</keyword>
<evidence type="ECO:0000256" key="3">
    <source>
        <dbReference type="ARBA" id="ARBA00023163"/>
    </source>
</evidence>
<accession>A0ABD6CSW3</accession>
<dbReference type="SUPFAM" id="SSF46785">
    <property type="entry name" value="Winged helix' DNA-binding domain"/>
    <property type="match status" value="1"/>
</dbReference>
<feature type="domain" description="HTH iclR-type" evidence="4">
    <location>
        <begin position="8"/>
        <end position="67"/>
    </location>
</feature>
<dbReference type="InterPro" id="IPR050707">
    <property type="entry name" value="HTH_MetabolicPath_Reg"/>
</dbReference>
<dbReference type="CDD" id="cd00090">
    <property type="entry name" value="HTH_ARSR"/>
    <property type="match status" value="1"/>
</dbReference>
<dbReference type="InterPro" id="IPR005471">
    <property type="entry name" value="Tscrpt_reg_IclR_N"/>
</dbReference>
<keyword evidence="7" id="KW-1185">Reference proteome</keyword>
<dbReference type="InterPro" id="IPR011991">
    <property type="entry name" value="ArsR-like_HTH"/>
</dbReference>
<dbReference type="Gene3D" id="3.30.450.40">
    <property type="match status" value="1"/>
</dbReference>
<dbReference type="PROSITE" id="PS51077">
    <property type="entry name" value="HTH_ICLR"/>
    <property type="match status" value="1"/>
</dbReference>
<evidence type="ECO:0000259" key="5">
    <source>
        <dbReference type="PROSITE" id="PS51078"/>
    </source>
</evidence>
<protein>
    <submittedName>
        <fullName evidence="6">IclR family transcriptional regulator</fullName>
    </submittedName>
</protein>
<dbReference type="GO" id="GO:0003677">
    <property type="term" value="F:DNA binding"/>
    <property type="evidence" value="ECO:0007669"/>
    <property type="project" value="UniProtKB-KW"/>
</dbReference>
<sequence length="250" mass="28006">MAKNDRTVKSDATLFAIIEELVNLGSGGATEIANELNISKSTVHRHLKTLETYGYAVNRDGKYELSVDWFHWGIQVRSNQALYKAAKQELTNLAEETGLTVWCGVERDGRILYIAGKAKDPVLDLDTVVGFWNNLHTTACGKAILAHLPEARIKEIFDNRIFSNETTYNNVDEKDLRYELELIRMRGYSTNIGEDITGIYGVGAPIIIDNRVVGGISIGDSMEGIQEYDIKNYSEQIKRAASRIEEIMAK</sequence>
<keyword evidence="1" id="KW-0805">Transcription regulation</keyword>
<dbReference type="SMART" id="SM00346">
    <property type="entry name" value="HTH_ICLR"/>
    <property type="match status" value="1"/>
</dbReference>
<dbReference type="EMBL" id="JBHUDK010000016">
    <property type="protein sequence ID" value="MFD1600707.1"/>
    <property type="molecule type" value="Genomic_DNA"/>
</dbReference>
<evidence type="ECO:0000313" key="6">
    <source>
        <dbReference type="EMBL" id="MFD1600707.1"/>
    </source>
</evidence>
<dbReference type="PROSITE" id="PS51078">
    <property type="entry name" value="ICLR_ED"/>
    <property type="match status" value="1"/>
</dbReference>
<organism evidence="6 7">
    <name type="scientific">Halobellus rarus</name>
    <dbReference type="NCBI Taxonomy" id="1126237"/>
    <lineage>
        <taxon>Archaea</taxon>
        <taxon>Methanobacteriati</taxon>
        <taxon>Methanobacteriota</taxon>
        <taxon>Stenosarchaea group</taxon>
        <taxon>Halobacteria</taxon>
        <taxon>Halobacteriales</taxon>
        <taxon>Haloferacaceae</taxon>
        <taxon>Halobellus</taxon>
    </lineage>
</organism>
<evidence type="ECO:0000256" key="1">
    <source>
        <dbReference type="ARBA" id="ARBA00023015"/>
    </source>
</evidence>
<dbReference type="Pfam" id="PF09339">
    <property type="entry name" value="HTH_IclR"/>
    <property type="match status" value="1"/>
</dbReference>
<dbReference type="Proteomes" id="UP001597085">
    <property type="component" value="Unassembled WGS sequence"/>
</dbReference>
<dbReference type="RefSeq" id="WP_390278526.1">
    <property type="nucleotide sequence ID" value="NZ_JBHUDK010000016.1"/>
</dbReference>
<gene>
    <name evidence="6" type="ORF">ACFSBX_17365</name>
</gene>
<keyword evidence="3" id="KW-0804">Transcription</keyword>
<comment type="caution">
    <text evidence="6">The sequence shown here is derived from an EMBL/GenBank/DDBJ whole genome shotgun (WGS) entry which is preliminary data.</text>
</comment>
<feature type="domain" description="IclR-ED" evidence="5">
    <location>
        <begin position="68"/>
        <end position="250"/>
    </location>
</feature>
<evidence type="ECO:0000259" key="4">
    <source>
        <dbReference type="PROSITE" id="PS51077"/>
    </source>
</evidence>
<dbReference type="SUPFAM" id="SSF55781">
    <property type="entry name" value="GAF domain-like"/>
    <property type="match status" value="1"/>
</dbReference>